<reference evidence="5" key="1">
    <citation type="journal article" date="2021" name="Sci. Adv.">
        <title>The American lobster genome reveals insights on longevity, neural, and immune adaptations.</title>
        <authorList>
            <person name="Polinski J.M."/>
            <person name="Zimin A.V."/>
            <person name="Clark K.F."/>
            <person name="Kohn A.B."/>
            <person name="Sadowski N."/>
            <person name="Timp W."/>
            <person name="Ptitsyn A."/>
            <person name="Khanna P."/>
            <person name="Romanova D.Y."/>
            <person name="Williams P."/>
            <person name="Greenwood S.J."/>
            <person name="Moroz L.L."/>
            <person name="Walt D.R."/>
            <person name="Bodnar A.G."/>
        </authorList>
    </citation>
    <scope>NUCLEOTIDE SEQUENCE</scope>
    <source>
        <strain evidence="5">GMGI-L3</strain>
    </source>
</reference>
<sequence length="89" mass="9716">MGDRLLLLLHFGKYEVITHATNLTACVHACCNSSKCHVALLHKENCVTVECFNAEVCQLTAGFGSSLVVVRNVDSRNLEGDAQMIAQPR</sequence>
<dbReference type="AlphaFoldDB" id="A0A8J5K9F9"/>
<evidence type="ECO:0000256" key="3">
    <source>
        <dbReference type="ARBA" id="ARBA00023180"/>
    </source>
</evidence>
<dbReference type="Pfam" id="PF23597">
    <property type="entry name" value="KIAA0319_N"/>
    <property type="match status" value="1"/>
</dbReference>
<dbReference type="EMBL" id="JAHLQT010012455">
    <property type="protein sequence ID" value="KAG7171331.1"/>
    <property type="molecule type" value="Genomic_DNA"/>
</dbReference>
<keyword evidence="6" id="KW-1185">Reference proteome</keyword>
<dbReference type="Proteomes" id="UP000747542">
    <property type="component" value="Unassembled WGS sequence"/>
</dbReference>
<feature type="domain" description="MANSC" evidence="4">
    <location>
        <begin position="15"/>
        <end position="69"/>
    </location>
</feature>
<gene>
    <name evidence="5" type="ORF">Hamer_G013796</name>
</gene>
<proteinExistence type="predicted"/>
<evidence type="ECO:0000259" key="4">
    <source>
        <dbReference type="Pfam" id="PF23597"/>
    </source>
</evidence>
<dbReference type="InterPro" id="IPR013980">
    <property type="entry name" value="MANSC_dom"/>
</dbReference>
<name>A0A8J5K9F9_HOMAM</name>
<protein>
    <recommendedName>
        <fullName evidence="4">MANSC domain-containing protein</fullName>
    </recommendedName>
</protein>
<accession>A0A8J5K9F9</accession>
<evidence type="ECO:0000313" key="5">
    <source>
        <dbReference type="EMBL" id="KAG7171331.1"/>
    </source>
</evidence>
<evidence type="ECO:0000256" key="1">
    <source>
        <dbReference type="ARBA" id="ARBA00004370"/>
    </source>
</evidence>
<evidence type="ECO:0000256" key="2">
    <source>
        <dbReference type="ARBA" id="ARBA00023136"/>
    </source>
</evidence>
<keyword evidence="3" id="KW-0325">Glycoprotein</keyword>
<comment type="subcellular location">
    <subcellularLocation>
        <location evidence="1">Membrane</location>
    </subcellularLocation>
</comment>
<comment type="caution">
    <text evidence="5">The sequence shown here is derived from an EMBL/GenBank/DDBJ whole genome shotgun (WGS) entry which is preliminary data.</text>
</comment>
<organism evidence="5 6">
    <name type="scientific">Homarus americanus</name>
    <name type="common">American lobster</name>
    <dbReference type="NCBI Taxonomy" id="6706"/>
    <lineage>
        <taxon>Eukaryota</taxon>
        <taxon>Metazoa</taxon>
        <taxon>Ecdysozoa</taxon>
        <taxon>Arthropoda</taxon>
        <taxon>Crustacea</taxon>
        <taxon>Multicrustacea</taxon>
        <taxon>Malacostraca</taxon>
        <taxon>Eumalacostraca</taxon>
        <taxon>Eucarida</taxon>
        <taxon>Decapoda</taxon>
        <taxon>Pleocyemata</taxon>
        <taxon>Astacidea</taxon>
        <taxon>Nephropoidea</taxon>
        <taxon>Nephropidae</taxon>
        <taxon>Homarus</taxon>
    </lineage>
</organism>
<dbReference type="GO" id="GO:0016020">
    <property type="term" value="C:membrane"/>
    <property type="evidence" value="ECO:0007669"/>
    <property type="project" value="UniProtKB-SubCell"/>
</dbReference>
<evidence type="ECO:0000313" key="6">
    <source>
        <dbReference type="Proteomes" id="UP000747542"/>
    </source>
</evidence>
<keyword evidence="2" id="KW-0472">Membrane</keyword>